<dbReference type="EC" id="4.2.1.134" evidence="4 14"/>
<evidence type="ECO:0000256" key="12">
    <source>
        <dbReference type="ARBA" id="ARBA00023239"/>
    </source>
</evidence>
<evidence type="ECO:0000313" key="16">
    <source>
        <dbReference type="Proteomes" id="UP001174934"/>
    </source>
</evidence>
<keyword evidence="10 14" id="KW-0472">Membrane</keyword>
<keyword evidence="8 14" id="KW-1133">Transmembrane helix</keyword>
<dbReference type="GO" id="GO:0030497">
    <property type="term" value="P:fatty acid elongation"/>
    <property type="evidence" value="ECO:0007669"/>
    <property type="project" value="TreeGrafter"/>
</dbReference>
<sequence length="224" mass="24428">MPSSRASAGFGPRKAYLIAYNALSAVSWAVLLNRVVGLLLTDGASAVSPAVERFARITQTFAAMEILHALTGVVPAPLFTTVMQVASRLVLVWGISHPFPGLNASPWYSSMLIAWSITEVVRYTFFTLKQVDAVPEHLEWMRYSGFLVLYPVGISSEVAMIVRAFLGPAEGLHEYYPWVLAAILVTYIPGSVILYSHMLKQRRKYIGGASKPAAAAVRAAKKAQ</sequence>
<keyword evidence="16" id="KW-1185">Reference proteome</keyword>
<accession>A0AA40C0T6</accession>
<keyword evidence="9 14" id="KW-0443">Lipid metabolism</keyword>
<reference evidence="15" key="1">
    <citation type="submission" date="2023-06" db="EMBL/GenBank/DDBJ databases">
        <title>Genome-scale phylogeny and comparative genomics of the fungal order Sordariales.</title>
        <authorList>
            <consortium name="Lawrence Berkeley National Laboratory"/>
            <person name="Hensen N."/>
            <person name="Bonometti L."/>
            <person name="Westerberg I."/>
            <person name="Brannstrom I.O."/>
            <person name="Guillou S."/>
            <person name="Cros-Aarteil S."/>
            <person name="Calhoun S."/>
            <person name="Haridas S."/>
            <person name="Kuo A."/>
            <person name="Mondo S."/>
            <person name="Pangilinan J."/>
            <person name="Riley R."/>
            <person name="LaButti K."/>
            <person name="Andreopoulos B."/>
            <person name="Lipzen A."/>
            <person name="Chen C."/>
            <person name="Yanf M."/>
            <person name="Daum C."/>
            <person name="Ng V."/>
            <person name="Clum A."/>
            <person name="Steindorff A."/>
            <person name="Ohm R."/>
            <person name="Martin F."/>
            <person name="Silar P."/>
            <person name="Natvig D."/>
            <person name="Lalanne C."/>
            <person name="Gautier V."/>
            <person name="Ament-velasquez S.L."/>
            <person name="Kruys A."/>
            <person name="Hutchinson M.I."/>
            <person name="Powell A.J."/>
            <person name="Barry K."/>
            <person name="Miller A.N."/>
            <person name="Grigoriev I.V."/>
            <person name="Debuchy R."/>
            <person name="Gladieux P."/>
            <person name="Thoren M.H."/>
            <person name="Johannesson H."/>
        </authorList>
    </citation>
    <scope>NUCLEOTIDE SEQUENCE</scope>
    <source>
        <strain evidence="15">SMH3391-2</strain>
    </source>
</reference>
<evidence type="ECO:0000256" key="5">
    <source>
        <dbReference type="ARBA" id="ARBA00022516"/>
    </source>
</evidence>
<protein>
    <recommendedName>
        <fullName evidence="4 14">Very-long-chain (3R)-3-hydroxyacyl-CoA dehydratase</fullName>
        <ecNumber evidence="4 14">4.2.1.134</ecNumber>
    </recommendedName>
</protein>
<keyword evidence="14" id="KW-0256">Endoplasmic reticulum</keyword>
<comment type="catalytic activity">
    <reaction evidence="13 14">
        <text>a very-long-chain (3R)-3-hydroxyacyl-CoA = a very-long-chain (2E)-enoyl-CoA + H2O</text>
        <dbReference type="Rhea" id="RHEA:45812"/>
        <dbReference type="ChEBI" id="CHEBI:15377"/>
        <dbReference type="ChEBI" id="CHEBI:83728"/>
        <dbReference type="ChEBI" id="CHEBI:85440"/>
        <dbReference type="EC" id="4.2.1.134"/>
    </reaction>
</comment>
<evidence type="ECO:0000313" key="15">
    <source>
        <dbReference type="EMBL" id="KAK0621156.1"/>
    </source>
</evidence>
<dbReference type="InterPro" id="IPR007482">
    <property type="entry name" value="Tyr_Pase-like_PTPLA"/>
</dbReference>
<keyword evidence="6 14" id="KW-0812">Transmembrane</keyword>
<evidence type="ECO:0000256" key="10">
    <source>
        <dbReference type="ARBA" id="ARBA00023136"/>
    </source>
</evidence>
<evidence type="ECO:0000256" key="6">
    <source>
        <dbReference type="ARBA" id="ARBA00022692"/>
    </source>
</evidence>
<feature type="transmembrane region" description="Helical" evidence="14">
    <location>
        <begin position="61"/>
        <end position="86"/>
    </location>
</feature>
<evidence type="ECO:0000256" key="8">
    <source>
        <dbReference type="ARBA" id="ARBA00022989"/>
    </source>
</evidence>
<keyword evidence="12 14" id="KW-0456">Lyase</keyword>
<evidence type="ECO:0000256" key="13">
    <source>
        <dbReference type="ARBA" id="ARBA00036671"/>
    </source>
</evidence>
<dbReference type="GO" id="GO:0030148">
    <property type="term" value="P:sphingolipid biosynthetic process"/>
    <property type="evidence" value="ECO:0007669"/>
    <property type="project" value="TreeGrafter"/>
</dbReference>
<feature type="transmembrane region" description="Helical" evidence="14">
    <location>
        <begin position="20"/>
        <end position="40"/>
    </location>
</feature>
<evidence type="ECO:0000256" key="14">
    <source>
        <dbReference type="RuleBase" id="RU363109"/>
    </source>
</evidence>
<name>A0AA40C0T6_9PEZI</name>
<organism evidence="15 16">
    <name type="scientific">Bombardia bombarda</name>
    <dbReference type="NCBI Taxonomy" id="252184"/>
    <lineage>
        <taxon>Eukaryota</taxon>
        <taxon>Fungi</taxon>
        <taxon>Dikarya</taxon>
        <taxon>Ascomycota</taxon>
        <taxon>Pezizomycotina</taxon>
        <taxon>Sordariomycetes</taxon>
        <taxon>Sordariomycetidae</taxon>
        <taxon>Sordariales</taxon>
        <taxon>Lasiosphaeriaceae</taxon>
        <taxon>Bombardia</taxon>
    </lineage>
</organism>
<feature type="transmembrane region" description="Helical" evidence="14">
    <location>
        <begin position="146"/>
        <end position="166"/>
    </location>
</feature>
<evidence type="ECO:0000256" key="4">
    <source>
        <dbReference type="ARBA" id="ARBA00013122"/>
    </source>
</evidence>
<dbReference type="GO" id="GO:0005789">
    <property type="term" value="C:endoplasmic reticulum membrane"/>
    <property type="evidence" value="ECO:0007669"/>
    <property type="project" value="UniProtKB-SubCell"/>
</dbReference>
<evidence type="ECO:0000256" key="3">
    <source>
        <dbReference type="ARBA" id="ARBA00007811"/>
    </source>
</evidence>
<keyword evidence="7 14" id="KW-0276">Fatty acid metabolism</keyword>
<comment type="pathway">
    <text evidence="2 14">Lipid metabolism; fatty acid biosynthesis.</text>
</comment>
<dbReference type="PANTHER" id="PTHR11035:SF3">
    <property type="entry name" value="VERY-LONG-CHAIN (3R)-3-HYDROXYACYL-COA DEHYDRATASE"/>
    <property type="match status" value="1"/>
</dbReference>
<comment type="caution">
    <text evidence="15">The sequence shown here is derived from an EMBL/GenBank/DDBJ whole genome shotgun (WGS) entry which is preliminary data.</text>
</comment>
<dbReference type="GO" id="GO:0042761">
    <property type="term" value="P:very long-chain fatty acid biosynthetic process"/>
    <property type="evidence" value="ECO:0007669"/>
    <property type="project" value="TreeGrafter"/>
</dbReference>
<feature type="transmembrane region" description="Helical" evidence="14">
    <location>
        <begin position="106"/>
        <end position="125"/>
    </location>
</feature>
<dbReference type="Pfam" id="PF04387">
    <property type="entry name" value="PTPLA"/>
    <property type="match status" value="1"/>
</dbReference>
<dbReference type="PANTHER" id="PTHR11035">
    <property type="entry name" value="VERY-LONG-CHAIN (3R)-3-HYDROXYACYL-COA DEHYDRATASE"/>
    <property type="match status" value="1"/>
</dbReference>
<comment type="subcellular location">
    <subcellularLocation>
        <location evidence="14">Endoplasmic reticulum membrane</location>
        <topology evidence="14">Multi-pass membrane protein</topology>
    </subcellularLocation>
    <subcellularLocation>
        <location evidence="1">Membrane</location>
        <topology evidence="1">Multi-pass membrane protein</topology>
    </subcellularLocation>
</comment>
<comment type="function">
    <text evidence="14">Catalyzes the third of the four reactions of the long-chain fatty acids elongation cycle. This endoplasmic reticulum-bound enzymatic process, allows the addition of two carbons to the chain of long- and very long-chain fatty acids/VLCFAs per cycle. This enzyme catalyzes the dehydration of the 3-hydroxyacyl-CoA intermediate into trans-2,3-enoyl-CoA, within each cycle of fatty acid elongation. Thereby, it participates to the production of VLCFAs of different chain lengths that are involved in multiple biological processes as precursors of membrane lipids and lipid mediators.</text>
</comment>
<dbReference type="EMBL" id="JAULSR010000004">
    <property type="protein sequence ID" value="KAK0621156.1"/>
    <property type="molecule type" value="Genomic_DNA"/>
</dbReference>
<keyword evidence="11 14" id="KW-0275">Fatty acid biosynthesis</keyword>
<feature type="transmembrane region" description="Helical" evidence="14">
    <location>
        <begin position="178"/>
        <end position="196"/>
    </location>
</feature>
<dbReference type="AlphaFoldDB" id="A0AA40C0T6"/>
<dbReference type="GO" id="GO:0102158">
    <property type="term" value="F:very-long-chain (3R)-3-hydroxyacyl-CoA dehydratase activity"/>
    <property type="evidence" value="ECO:0007669"/>
    <property type="project" value="UniProtKB-EC"/>
</dbReference>
<gene>
    <name evidence="15" type="ORF">B0T17DRAFT_494595</name>
</gene>
<keyword evidence="5 14" id="KW-0444">Lipid biosynthesis</keyword>
<evidence type="ECO:0000256" key="11">
    <source>
        <dbReference type="ARBA" id="ARBA00023160"/>
    </source>
</evidence>
<evidence type="ECO:0000256" key="9">
    <source>
        <dbReference type="ARBA" id="ARBA00023098"/>
    </source>
</evidence>
<evidence type="ECO:0000256" key="2">
    <source>
        <dbReference type="ARBA" id="ARBA00005194"/>
    </source>
</evidence>
<comment type="similarity">
    <text evidence="3 14">Belongs to the very long-chain fatty acids dehydratase HACD family.</text>
</comment>
<proteinExistence type="inferred from homology"/>
<evidence type="ECO:0000256" key="7">
    <source>
        <dbReference type="ARBA" id="ARBA00022832"/>
    </source>
</evidence>
<evidence type="ECO:0000256" key="1">
    <source>
        <dbReference type="ARBA" id="ARBA00004141"/>
    </source>
</evidence>
<dbReference type="Proteomes" id="UP001174934">
    <property type="component" value="Unassembled WGS sequence"/>
</dbReference>